<keyword evidence="3" id="KW-1015">Disulfide bond</keyword>
<dbReference type="KEGG" id="soy:115882294"/>
<dbReference type="OrthoDB" id="160294at2759"/>
<reference evidence="12" key="1">
    <citation type="submission" date="2025-08" db="UniProtKB">
        <authorList>
            <consortium name="RefSeq"/>
        </authorList>
    </citation>
    <scope>IDENTIFICATION</scope>
    <source>
        <tissue evidence="12">Gonads</tissue>
    </source>
</reference>
<dbReference type="SUPFAM" id="SSF56968">
    <property type="entry name" value="Lipovitellin-phosvitin complex, beta-sheet shell regions"/>
    <property type="match status" value="2"/>
</dbReference>
<dbReference type="InterPro" id="IPR015255">
    <property type="entry name" value="Vitellinogen_open_b-sht"/>
</dbReference>
<evidence type="ECO:0000256" key="4">
    <source>
        <dbReference type="ARBA" id="ARBA00023180"/>
    </source>
</evidence>
<evidence type="ECO:0000256" key="1">
    <source>
        <dbReference type="ARBA" id="ARBA00022729"/>
    </source>
</evidence>
<dbReference type="FunFam" id="1.25.10.20:FF:000003">
    <property type="entry name" value="Vitellogenin C"/>
    <property type="match status" value="1"/>
</dbReference>
<keyword evidence="11" id="KW-1185">Reference proteome</keyword>
<name>A0A6J2XXC9_SITOR</name>
<dbReference type="InterPro" id="IPR001846">
    <property type="entry name" value="VWF_type-D"/>
</dbReference>
<feature type="domain" description="Vitellogenin" evidence="9">
    <location>
        <begin position="21"/>
        <end position="800"/>
    </location>
</feature>
<comment type="caution">
    <text evidence="5">Lacks conserved residue(s) required for the propagation of feature annotation.</text>
</comment>
<dbReference type="Gene3D" id="2.30.230.10">
    <property type="entry name" value="Lipovitellin, beta-sheet shell regions, chain A"/>
    <property type="match status" value="1"/>
</dbReference>
<dbReference type="Proteomes" id="UP000504635">
    <property type="component" value="Unplaced"/>
</dbReference>
<keyword evidence="6" id="KW-0175">Coiled coil</keyword>
<keyword evidence="2" id="KW-0758">Storage protein</keyword>
<organism evidence="11 12">
    <name type="scientific">Sitophilus oryzae</name>
    <name type="common">Rice weevil</name>
    <name type="synonym">Curculio oryzae</name>
    <dbReference type="NCBI Taxonomy" id="7048"/>
    <lineage>
        <taxon>Eukaryota</taxon>
        <taxon>Metazoa</taxon>
        <taxon>Ecdysozoa</taxon>
        <taxon>Arthropoda</taxon>
        <taxon>Hexapoda</taxon>
        <taxon>Insecta</taxon>
        <taxon>Pterygota</taxon>
        <taxon>Neoptera</taxon>
        <taxon>Endopterygota</taxon>
        <taxon>Coleoptera</taxon>
        <taxon>Polyphaga</taxon>
        <taxon>Cucujiformia</taxon>
        <taxon>Curculionidae</taxon>
        <taxon>Dryophthorinae</taxon>
        <taxon>Sitophilus</taxon>
    </lineage>
</organism>
<dbReference type="Gene3D" id="1.25.10.20">
    <property type="entry name" value="Vitellinogen, superhelical"/>
    <property type="match status" value="1"/>
</dbReference>
<protein>
    <submittedName>
        <fullName evidence="12">Vitellogenin-like</fullName>
    </submittedName>
</protein>
<dbReference type="SMART" id="SM00638">
    <property type="entry name" value="LPD_N"/>
    <property type="match status" value="1"/>
</dbReference>
<dbReference type="Gene3D" id="2.20.80.10">
    <property type="entry name" value="Lipovitellin-phosvitin complex, chain A, domain 4"/>
    <property type="match status" value="1"/>
</dbReference>
<gene>
    <name evidence="12" type="primary">LOC115882294</name>
</gene>
<dbReference type="SMART" id="SM01169">
    <property type="entry name" value="DUF1943"/>
    <property type="match status" value="1"/>
</dbReference>
<evidence type="ECO:0000313" key="11">
    <source>
        <dbReference type="Proteomes" id="UP000504635"/>
    </source>
</evidence>
<evidence type="ECO:0000256" key="5">
    <source>
        <dbReference type="PROSITE-ProRule" id="PRU00557"/>
    </source>
</evidence>
<evidence type="ECO:0000259" key="9">
    <source>
        <dbReference type="PROSITE" id="PS51211"/>
    </source>
</evidence>
<feature type="domain" description="VWFD" evidence="10">
    <location>
        <begin position="1465"/>
        <end position="1675"/>
    </location>
</feature>
<feature type="chain" id="PRO_5026807605" evidence="8">
    <location>
        <begin position="17"/>
        <end position="1787"/>
    </location>
</feature>
<sequence length="1787" mass="204417">MWSPLALFFLVGYALASTPAFKENTEYVYQISGRTLSNLNEVSDQYSGIFLKAKLHISKRSDGKVQGRISGSQYAQIHSHLPNGWDTEVPESQMSYKQLSLSEKPFQMVVEDGLIQNIIMEKEVSNWEANVIKSIASQYQLDVQGKNVIPNPINNLPSGEDMNGVFKTMEKTVTGETETTYKIHNLPMYILQSQPWLAPKADLQGESEVFEVIKSKNYTNSEEKPSYHYGFGDITDGKPTDNSLGEFLTRQSQSRVILTGKPSRYTIQNSYTINKIVITPSLNNKERGSVISVVNVTLAEIKNQNQQPEDLSNPVDIGDLVYTYGNPFSQNDQVRQKNMQHYSSNEAVSEESNEGLWRRHPRSISQSIEKYNRESSSSEEYEQRQPRPQMNHAPESPLLPYLMGYHGRSIRQNRDFDLKQNVQTMAQEISEDLQEPEKILTQSTLSKFTMLASFIRLMNEEEINYVAEQLYTQSGQGKERLAWEVYRDAVAEAGTGPAFLNIQNWIENKKISNREASDVVSTIARSVRTPTDEYMQKFYELTKSSKVKEQLYLNQTAVLSYANLVYRVYINRNESHNQYPVHSFGNFNTKTGRQFVKDVVIPYYGQQLEQAIAEADAPRVHLYITALGYIGHKNILSLFEPYLEGQKQCSQFQRMLMVVSLRRLAKTKPSQALPVLYQIYQNAGELPEVRINAAYILFKNPEVLSERLQSMAENTNVEYQEQLNAAVKSAIETASRLRSSKNHALHKAAQSALPLLTKKLYGGDKASIDYSDSIMSEMHTELEQEFLQIGSPDSYWPKVLKLSARGRVNEMPRDYFSIGGMTSSIKELMHVVYQQTDSYKQAKKQRSQQQSGESKWSSANIAHYMNYQTEEREQLESYIFSEMAGISQLWSFDNQTIERLPEVIRQQEEILNKGKQFSYTKLQQVEELALSVPTEMGLPFLYTSDMPVLVRFEGKIQAKATPQISDGKRLIKPDQITAQIEGSVTFSVKGQSHLSFVTPFDHQIYTAGFDRNVQAHLPVYAKAEIDVKNTESKVEFEVKEPHNNARLFHYSSWPYTSRSDLMSTVPVALRPNTQIITPQANKFRYFDTVFGKKETGISFRAWGHHPIQSINLGEVAHMLKSRDVDTLLQWLWDRASLQQTEASIAYVPSQSATKKVTFRFSHRDQYKMQPETQNQEEFLNYDQLAEKTQGAQQQYHEKLLKYVGAGIRSAQLHSCAFSLEFQGDKKYQHSFGVTFGKSNADPSSRAIMYYKQNGEQQHLCSLDVKGYVPNTNGLDLTYSLKNAPEAKYEVRMLCGANQNEAALVSGKVNFRRSDERKERLTQKPMYNECKKEMQEGNFQLPACQNMTIESNFLDVIESEWKYSNIKRRYQDIIKGVFQGLRVYYYPETEIESISSQQDKVEFRVKFEPEELRRLNMTIVSGDERTIMYDMPLNNEIARALFVPHPVFHAPSRLIGVLKGWPLFRPTCVIDQTSAQTFNNRTYPLSLGTEWTVALQYVPQEARRSDLKTETVEEQLKRQQENYAVLVRQSSAQEKEIMITFNHPKSDGKTVEINMKAQQQSQRSGSSPLAAVYVDSKEMKFNDKQSADLHNGLVQIYALPNGEVKVDMQNAFYVIFDGKRVKLTSTSSTLRDSNKGLCGKFSHDKYEDFTVPANCIVSDYAKFVKNYEMGSENRRPKEESQDCVRKVMPLYADVVSDRSRHLTSESSSKIQLRNRFVEENGSICFTIRPVPTCRGSPRKTLSKPVAVHCVDKSKTALYLKKQIEKGANPDFSQKSETKQILMNLAQEC</sequence>
<dbReference type="InParanoid" id="A0A6J2XXC9"/>
<feature type="region of interest" description="Disordered" evidence="7">
    <location>
        <begin position="336"/>
        <end position="396"/>
    </location>
</feature>
<dbReference type="PANTHER" id="PTHR23345:SF15">
    <property type="entry name" value="VITELLOGENIN 1-RELATED"/>
    <property type="match status" value="1"/>
</dbReference>
<dbReference type="Pfam" id="PF09172">
    <property type="entry name" value="Vit_open_b-sht"/>
    <property type="match status" value="1"/>
</dbReference>
<dbReference type="GO" id="GO:0005319">
    <property type="term" value="F:lipid transporter activity"/>
    <property type="evidence" value="ECO:0007669"/>
    <property type="project" value="InterPro"/>
</dbReference>
<dbReference type="GO" id="GO:0045735">
    <property type="term" value="F:nutrient reservoir activity"/>
    <property type="evidence" value="ECO:0007669"/>
    <property type="project" value="UniProtKB-KW"/>
</dbReference>
<evidence type="ECO:0000256" key="2">
    <source>
        <dbReference type="ARBA" id="ARBA00022761"/>
    </source>
</evidence>
<evidence type="ECO:0000256" key="6">
    <source>
        <dbReference type="SAM" id="Coils"/>
    </source>
</evidence>
<dbReference type="SUPFAM" id="SSF48431">
    <property type="entry name" value="Lipovitellin-phosvitin complex, superhelical domain"/>
    <property type="match status" value="1"/>
</dbReference>
<evidence type="ECO:0000256" key="3">
    <source>
        <dbReference type="ARBA" id="ARBA00023157"/>
    </source>
</evidence>
<feature type="signal peptide" evidence="8">
    <location>
        <begin position="1"/>
        <end position="16"/>
    </location>
</feature>
<dbReference type="InterPro" id="IPR050733">
    <property type="entry name" value="Vitellogenin/Apolipophorin"/>
</dbReference>
<dbReference type="InterPro" id="IPR015816">
    <property type="entry name" value="Vitellinogen_b-sht_N"/>
</dbReference>
<dbReference type="RefSeq" id="XP_030756122.1">
    <property type="nucleotide sequence ID" value="XM_030900262.1"/>
</dbReference>
<dbReference type="PROSITE" id="PS51233">
    <property type="entry name" value="VWFD"/>
    <property type="match status" value="1"/>
</dbReference>
<dbReference type="SMR" id="A0A6J2XXC9"/>
<keyword evidence="4" id="KW-0325">Glycoprotein</keyword>
<dbReference type="Pfam" id="PF01347">
    <property type="entry name" value="Vitellogenin_N"/>
    <property type="match status" value="1"/>
</dbReference>
<keyword evidence="1 8" id="KW-0732">Signal</keyword>
<evidence type="ECO:0000313" key="12">
    <source>
        <dbReference type="RefSeq" id="XP_030756122.1"/>
    </source>
</evidence>
<evidence type="ECO:0000256" key="7">
    <source>
        <dbReference type="SAM" id="MobiDB-lite"/>
    </source>
</evidence>
<evidence type="ECO:0000256" key="8">
    <source>
        <dbReference type="SAM" id="SignalP"/>
    </source>
</evidence>
<dbReference type="GeneID" id="115882294"/>
<dbReference type="InterPro" id="IPR015819">
    <property type="entry name" value="Lipid_transp_b-sht_shell"/>
</dbReference>
<accession>A0A6J2XXC9</accession>
<dbReference type="InterPro" id="IPR001747">
    <property type="entry name" value="Vitellogenin_N"/>
</dbReference>
<proteinExistence type="predicted"/>
<dbReference type="PROSITE" id="PS51211">
    <property type="entry name" value="VITELLOGENIN"/>
    <property type="match status" value="1"/>
</dbReference>
<dbReference type="InterPro" id="IPR011030">
    <property type="entry name" value="Lipovitellin_superhlx_dom"/>
</dbReference>
<dbReference type="PANTHER" id="PTHR23345">
    <property type="entry name" value="VITELLOGENIN-RELATED"/>
    <property type="match status" value="1"/>
</dbReference>
<evidence type="ECO:0000259" key="10">
    <source>
        <dbReference type="PROSITE" id="PS51233"/>
    </source>
</evidence>
<feature type="coiled-coil region" evidence="6">
    <location>
        <begin position="1508"/>
        <end position="1535"/>
    </location>
</feature>